<name>A0A9P8RHV5_9PEZI</name>
<gene>
    <name evidence="1" type="ORF">BKA67DRAFT_498025</name>
</gene>
<organism evidence="1 2">
    <name type="scientific">Truncatella angustata</name>
    <dbReference type="NCBI Taxonomy" id="152316"/>
    <lineage>
        <taxon>Eukaryota</taxon>
        <taxon>Fungi</taxon>
        <taxon>Dikarya</taxon>
        <taxon>Ascomycota</taxon>
        <taxon>Pezizomycotina</taxon>
        <taxon>Sordariomycetes</taxon>
        <taxon>Xylariomycetidae</taxon>
        <taxon>Amphisphaeriales</taxon>
        <taxon>Sporocadaceae</taxon>
        <taxon>Truncatella</taxon>
    </lineage>
</organism>
<dbReference type="EMBL" id="JAGPXC010000014">
    <property type="protein sequence ID" value="KAH6640063.1"/>
    <property type="molecule type" value="Genomic_DNA"/>
</dbReference>
<dbReference type="PANTHER" id="PTHR47791">
    <property type="entry name" value="MEIOTICALLY UP-REGULATED GENE 191 PROTEIN"/>
    <property type="match status" value="1"/>
</dbReference>
<accession>A0A9P8RHV5</accession>
<feature type="non-terminal residue" evidence="1">
    <location>
        <position position="313"/>
    </location>
</feature>
<comment type="caution">
    <text evidence="1">The sequence shown here is derived from an EMBL/GenBank/DDBJ whole genome shotgun (WGS) entry which is preliminary data.</text>
</comment>
<dbReference type="GeneID" id="70125950"/>
<dbReference type="InterPro" id="IPR005198">
    <property type="entry name" value="Glyco_hydro_76"/>
</dbReference>
<dbReference type="GO" id="GO:0005975">
    <property type="term" value="P:carbohydrate metabolic process"/>
    <property type="evidence" value="ECO:0007669"/>
    <property type="project" value="InterPro"/>
</dbReference>
<dbReference type="SUPFAM" id="SSF48208">
    <property type="entry name" value="Six-hairpin glycosidases"/>
    <property type="match status" value="1"/>
</dbReference>
<dbReference type="RefSeq" id="XP_045951137.1">
    <property type="nucleotide sequence ID" value="XM_046097058.1"/>
</dbReference>
<dbReference type="Proteomes" id="UP000758603">
    <property type="component" value="Unassembled WGS sequence"/>
</dbReference>
<dbReference type="OrthoDB" id="9984024at2759"/>
<dbReference type="GO" id="GO:0016787">
    <property type="term" value="F:hydrolase activity"/>
    <property type="evidence" value="ECO:0007669"/>
    <property type="project" value="UniProtKB-KW"/>
</dbReference>
<reference evidence="1" key="1">
    <citation type="journal article" date="2021" name="Nat. Commun.">
        <title>Genetic determinants of endophytism in the Arabidopsis root mycobiome.</title>
        <authorList>
            <person name="Mesny F."/>
            <person name="Miyauchi S."/>
            <person name="Thiergart T."/>
            <person name="Pickel B."/>
            <person name="Atanasova L."/>
            <person name="Karlsson M."/>
            <person name="Huettel B."/>
            <person name="Barry K.W."/>
            <person name="Haridas S."/>
            <person name="Chen C."/>
            <person name="Bauer D."/>
            <person name="Andreopoulos W."/>
            <person name="Pangilinan J."/>
            <person name="LaButti K."/>
            <person name="Riley R."/>
            <person name="Lipzen A."/>
            <person name="Clum A."/>
            <person name="Drula E."/>
            <person name="Henrissat B."/>
            <person name="Kohler A."/>
            <person name="Grigoriev I.V."/>
            <person name="Martin F.M."/>
            <person name="Hacquard S."/>
        </authorList>
    </citation>
    <scope>NUCLEOTIDE SEQUENCE</scope>
    <source>
        <strain evidence="1">MPI-SDFR-AT-0073</strain>
    </source>
</reference>
<evidence type="ECO:0000313" key="2">
    <source>
        <dbReference type="Proteomes" id="UP000758603"/>
    </source>
</evidence>
<dbReference type="InterPro" id="IPR008928">
    <property type="entry name" value="6-hairpin_glycosidase_sf"/>
</dbReference>
<sequence length="313" mass="34638">GAAWWQSGIALQATLDFMIATGTTNHLPYTNYTIDLQRAPISWWPQGAGDFRAASTDDTGWWALAVLSMYSITGEKWLLDIAVEDESYMSQYWTTECDGGLIWRISDLSYKAAISNELYIELTAALYNLVGDPIYLGKSLRAWQWFEHSGMINRGYLINDGLMHGPDNTCINNNAPTWTYNQGVILGGLIQLYKATDNMEYIQAARIIADAVIASPQLTMNGVFTEPCPASGCINDQKSFKGIFVRYLAKLNVQLPDRPYSTYISHNAASAYSNARLSTNDGCDWYGMSWQGPFSSSSVGSQESAVMLLTAAL</sequence>
<evidence type="ECO:0000313" key="1">
    <source>
        <dbReference type="EMBL" id="KAH6640063.1"/>
    </source>
</evidence>
<dbReference type="PANTHER" id="PTHR47791:SF3">
    <property type="entry name" value="MEIOTICALLY UP-REGULATED GENE 191 PROTEIN"/>
    <property type="match status" value="1"/>
</dbReference>
<keyword evidence="2" id="KW-1185">Reference proteome</keyword>
<dbReference type="Gene3D" id="1.50.10.20">
    <property type="match status" value="1"/>
</dbReference>
<dbReference type="AlphaFoldDB" id="A0A9P8RHV5"/>
<dbReference type="Pfam" id="PF03663">
    <property type="entry name" value="Glyco_hydro_76"/>
    <property type="match status" value="1"/>
</dbReference>
<proteinExistence type="predicted"/>
<protein>
    <submittedName>
        <fullName evidence="1">Glycoside hydrolase</fullName>
    </submittedName>
</protein>
<feature type="non-terminal residue" evidence="1">
    <location>
        <position position="1"/>
    </location>
</feature>
<dbReference type="InterPro" id="IPR053169">
    <property type="entry name" value="MUG_Protein"/>
</dbReference>
<keyword evidence="1" id="KW-0378">Hydrolase</keyword>